<dbReference type="AlphaFoldDB" id="S2VZW7"/>
<dbReference type="GO" id="GO:0015990">
    <property type="term" value="P:electron transport coupled proton transport"/>
    <property type="evidence" value="ECO:0007669"/>
    <property type="project" value="TreeGrafter"/>
</dbReference>
<feature type="transmembrane region" description="Helical" evidence="7">
    <location>
        <begin position="380"/>
        <end position="400"/>
    </location>
</feature>
<feature type="transmembrane region" description="Helical" evidence="7">
    <location>
        <begin position="120"/>
        <end position="138"/>
    </location>
</feature>
<evidence type="ECO:0000256" key="1">
    <source>
        <dbReference type="ARBA" id="ARBA00004127"/>
    </source>
</evidence>
<protein>
    <submittedName>
        <fullName evidence="9">Proton-translocating NADH-quinone oxidoreductase, chain M</fullName>
    </submittedName>
</protein>
<name>S2VZW7_9ACTN</name>
<feature type="transmembrane region" description="Helical" evidence="7">
    <location>
        <begin position="30"/>
        <end position="50"/>
    </location>
</feature>
<evidence type="ECO:0000256" key="6">
    <source>
        <dbReference type="RuleBase" id="RU000320"/>
    </source>
</evidence>
<feature type="transmembrane region" description="Helical" evidence="7">
    <location>
        <begin position="176"/>
        <end position="202"/>
    </location>
</feature>
<feature type="transmembrane region" description="Helical" evidence="7">
    <location>
        <begin position="144"/>
        <end position="164"/>
    </location>
</feature>
<sequence>MTIPLLTILGLLPLIGGLLAFLFAGRSGKIVAFVFSLLVAVVGLLAFFMAGDTDLGELHSWIPAIGAHYALGLDGMGRTMVLLTVVLVPIVLLSQWNIADRGSSEPRAEDIYVQHPRWSSNIFGGLVLIMESFALFVFLADDVLLFYIFFEATLLPMYFLIVGWGSDKASKAAMKFLIYSLAGGLVMLFGIVGVFAVTSAQGSPSFLIADFTLEPTGALGKWIFVAFFIAFAIKAPMVPVHTWLPDTAEQSNPGATALLVGVLDKIGTFGMIKLCLTMFPEASKWAAPVILVLAVISILYGAVLAIASSNLLRLVAYTSVSHFGFMVLGIFAFTTTSLNGSMFYMLGHGVSSALLFLVVDMMIKRRGCAEIRAFGGVQKIAPLIAGVFLLGGLATMGLPGTMNFVGEYSIMVGAFTRHPVLVAFAVLGTVLAAVYVLWAYQRVFTGEPTPSVTKWVRTDLTVLERVTLAPLIALLLVFGFFPKPFTQLVQPVAENSMTSVQLADPLDGANTGSVDGPRGGK</sequence>
<evidence type="ECO:0000256" key="5">
    <source>
        <dbReference type="ARBA" id="ARBA00023136"/>
    </source>
</evidence>
<dbReference type="STRING" id="883161.HMPREF9306_01997"/>
<evidence type="ECO:0000256" key="7">
    <source>
        <dbReference type="SAM" id="Phobius"/>
    </source>
</evidence>
<feature type="transmembrane region" description="Helical" evidence="7">
    <location>
        <begin position="256"/>
        <end position="279"/>
    </location>
</feature>
<evidence type="ECO:0000259" key="8">
    <source>
        <dbReference type="Pfam" id="PF00361"/>
    </source>
</evidence>
<feature type="domain" description="NADH:quinone oxidoreductase/Mrp antiporter transmembrane" evidence="8">
    <location>
        <begin position="140"/>
        <end position="431"/>
    </location>
</feature>
<keyword evidence="4 7" id="KW-1133">Transmembrane helix</keyword>
<feature type="transmembrane region" description="Helical" evidence="7">
    <location>
        <begin position="6"/>
        <end position="23"/>
    </location>
</feature>
<dbReference type="PRINTS" id="PR01437">
    <property type="entry name" value="NUOXDRDTASE4"/>
</dbReference>
<dbReference type="GO" id="GO:0003954">
    <property type="term" value="F:NADH dehydrogenase activity"/>
    <property type="evidence" value="ECO:0007669"/>
    <property type="project" value="TreeGrafter"/>
</dbReference>
<accession>S2VZW7</accession>
<organism evidence="9 10">
    <name type="scientific">Propionimicrobium lymphophilum ACS-093-V-SCH5</name>
    <dbReference type="NCBI Taxonomy" id="883161"/>
    <lineage>
        <taxon>Bacteria</taxon>
        <taxon>Bacillati</taxon>
        <taxon>Actinomycetota</taxon>
        <taxon>Actinomycetes</taxon>
        <taxon>Propionibacteriales</taxon>
        <taxon>Propionibacteriaceae</taxon>
        <taxon>Propionimicrobium</taxon>
    </lineage>
</organism>
<dbReference type="GO" id="GO:0008137">
    <property type="term" value="F:NADH dehydrogenase (ubiquinone) activity"/>
    <property type="evidence" value="ECO:0007669"/>
    <property type="project" value="InterPro"/>
</dbReference>
<keyword evidence="5 7" id="KW-0472">Membrane</keyword>
<evidence type="ECO:0000313" key="10">
    <source>
        <dbReference type="Proteomes" id="UP000014417"/>
    </source>
</evidence>
<dbReference type="OrthoDB" id="9768329at2"/>
<dbReference type="NCBIfam" id="NF004500">
    <property type="entry name" value="PRK05846.1-4"/>
    <property type="match status" value="1"/>
</dbReference>
<dbReference type="NCBIfam" id="TIGR01972">
    <property type="entry name" value="NDH_I_M"/>
    <property type="match status" value="1"/>
</dbReference>
<feature type="transmembrane region" description="Helical" evidence="7">
    <location>
        <begin position="420"/>
        <end position="441"/>
    </location>
</feature>
<gene>
    <name evidence="9" type="ORF">HMPREF9306_01997</name>
</gene>
<dbReference type="GO" id="GO:0012505">
    <property type="term" value="C:endomembrane system"/>
    <property type="evidence" value="ECO:0007669"/>
    <property type="project" value="UniProtKB-SubCell"/>
</dbReference>
<dbReference type="HOGENOM" id="CLU_007100_4_4_11"/>
<dbReference type="InterPro" id="IPR001750">
    <property type="entry name" value="ND/Mrp_TM"/>
</dbReference>
<feature type="transmembrane region" description="Helical" evidence="7">
    <location>
        <begin position="80"/>
        <end position="99"/>
    </location>
</feature>
<evidence type="ECO:0000313" key="9">
    <source>
        <dbReference type="EMBL" id="EPD32426.1"/>
    </source>
</evidence>
<dbReference type="PANTHER" id="PTHR43507">
    <property type="entry name" value="NADH-UBIQUINONE OXIDOREDUCTASE CHAIN 4"/>
    <property type="match status" value="1"/>
</dbReference>
<dbReference type="RefSeq" id="WP_016456801.1">
    <property type="nucleotide sequence ID" value="NZ_KE150269.1"/>
</dbReference>
<feature type="transmembrane region" description="Helical" evidence="7">
    <location>
        <begin position="341"/>
        <end position="359"/>
    </location>
</feature>
<keyword evidence="3 6" id="KW-0812">Transmembrane</keyword>
<comment type="caution">
    <text evidence="9">The sequence shown here is derived from an EMBL/GenBank/DDBJ whole genome shotgun (WGS) entry which is preliminary data.</text>
</comment>
<dbReference type="EMBL" id="AGZR01000009">
    <property type="protein sequence ID" value="EPD32426.1"/>
    <property type="molecule type" value="Genomic_DNA"/>
</dbReference>
<evidence type="ECO:0000256" key="3">
    <source>
        <dbReference type="ARBA" id="ARBA00022692"/>
    </source>
</evidence>
<dbReference type="Pfam" id="PF00361">
    <property type="entry name" value="Proton_antipo_M"/>
    <property type="match status" value="1"/>
</dbReference>
<comment type="subcellular location">
    <subcellularLocation>
        <location evidence="1">Endomembrane system</location>
        <topology evidence="1">Multi-pass membrane protein</topology>
    </subcellularLocation>
    <subcellularLocation>
        <location evidence="6">Membrane</location>
        <topology evidence="6">Multi-pass membrane protein</topology>
    </subcellularLocation>
</comment>
<dbReference type="InterPro" id="IPR010227">
    <property type="entry name" value="NADH_Q_OxRdtase_chainM/4"/>
</dbReference>
<dbReference type="GO" id="GO:0048039">
    <property type="term" value="F:ubiquinone binding"/>
    <property type="evidence" value="ECO:0007669"/>
    <property type="project" value="TreeGrafter"/>
</dbReference>
<keyword evidence="10" id="KW-1185">Reference proteome</keyword>
<dbReference type="GO" id="GO:0042773">
    <property type="term" value="P:ATP synthesis coupled electron transport"/>
    <property type="evidence" value="ECO:0007669"/>
    <property type="project" value="InterPro"/>
</dbReference>
<feature type="transmembrane region" description="Helical" evidence="7">
    <location>
        <begin position="314"/>
        <end position="335"/>
    </location>
</feature>
<evidence type="ECO:0000256" key="2">
    <source>
        <dbReference type="ARBA" id="ARBA00009025"/>
    </source>
</evidence>
<comment type="similarity">
    <text evidence="2">Belongs to the complex I subunit 4 family.</text>
</comment>
<evidence type="ECO:0000256" key="4">
    <source>
        <dbReference type="ARBA" id="ARBA00022989"/>
    </source>
</evidence>
<reference evidence="9 10" key="1">
    <citation type="submission" date="2013-04" db="EMBL/GenBank/DDBJ databases">
        <title>The Genome Sequence of Propionimicrobium lymphophilum ACS-093-V-SCH5.</title>
        <authorList>
            <consortium name="The Broad Institute Genomics Platform"/>
            <person name="Earl A."/>
            <person name="Ward D."/>
            <person name="Feldgarden M."/>
            <person name="Gevers D."/>
            <person name="Saerens B."/>
            <person name="Vaneechoutte M."/>
            <person name="Walker B."/>
            <person name="Young S."/>
            <person name="Zeng Q."/>
            <person name="Gargeya S."/>
            <person name="Fitzgerald M."/>
            <person name="Haas B."/>
            <person name="Abouelleil A."/>
            <person name="Allen A.W."/>
            <person name="Alvarado L."/>
            <person name="Arachchi H.M."/>
            <person name="Berlin A.M."/>
            <person name="Chapman S.B."/>
            <person name="Gainer-Dewar J."/>
            <person name="Goldberg J."/>
            <person name="Griggs A."/>
            <person name="Gujja S."/>
            <person name="Hansen M."/>
            <person name="Howarth C."/>
            <person name="Imamovic A."/>
            <person name="Ireland A."/>
            <person name="Larimer J."/>
            <person name="McCowan C."/>
            <person name="Murphy C."/>
            <person name="Pearson M."/>
            <person name="Poon T.W."/>
            <person name="Priest M."/>
            <person name="Roberts A."/>
            <person name="Saif S."/>
            <person name="Shea T."/>
            <person name="Sisk P."/>
            <person name="Sykes S."/>
            <person name="Wortman J."/>
            <person name="Nusbaum C."/>
            <person name="Birren B."/>
        </authorList>
    </citation>
    <scope>NUCLEOTIDE SEQUENCE [LARGE SCALE GENOMIC DNA]</scope>
    <source>
        <strain evidence="9 10">ACS-093-V-SCH5</strain>
    </source>
</reference>
<dbReference type="PATRIC" id="fig|883161.3.peg.1985"/>
<dbReference type="InterPro" id="IPR003918">
    <property type="entry name" value="NADH_UbQ_OxRdtase"/>
</dbReference>
<feature type="transmembrane region" description="Helical" evidence="7">
    <location>
        <begin position="285"/>
        <end position="307"/>
    </location>
</feature>
<proteinExistence type="inferred from homology"/>
<feature type="transmembrane region" description="Helical" evidence="7">
    <location>
        <begin position="222"/>
        <end position="244"/>
    </location>
</feature>
<feature type="transmembrane region" description="Helical" evidence="7">
    <location>
        <begin position="462"/>
        <end position="481"/>
    </location>
</feature>
<dbReference type="GO" id="GO:0016020">
    <property type="term" value="C:membrane"/>
    <property type="evidence" value="ECO:0007669"/>
    <property type="project" value="UniProtKB-SubCell"/>
</dbReference>
<dbReference type="PANTHER" id="PTHR43507:SF1">
    <property type="entry name" value="NADH-UBIQUINONE OXIDOREDUCTASE CHAIN 4"/>
    <property type="match status" value="1"/>
</dbReference>
<dbReference type="Proteomes" id="UP000014417">
    <property type="component" value="Unassembled WGS sequence"/>
</dbReference>